<feature type="region of interest" description="Disordered" evidence="1">
    <location>
        <begin position="36"/>
        <end position="83"/>
    </location>
</feature>
<dbReference type="InterPro" id="IPR038765">
    <property type="entry name" value="Papain-like_cys_pep_sf"/>
</dbReference>
<name>A0A3P8MF85_9BACT</name>
<dbReference type="AlphaFoldDB" id="A0A3P8MF85"/>
<reference evidence="2 3" key="1">
    <citation type="submission" date="2018-12" db="EMBL/GenBank/DDBJ databases">
        <authorList>
            <consortium name="Pathogen Informatics"/>
        </authorList>
    </citation>
    <scope>NUCLEOTIDE SEQUENCE [LARGE SCALE GENOMIC DNA]</scope>
    <source>
        <strain evidence="2 3">NCTC10126</strain>
    </source>
</reference>
<dbReference type="EMBL" id="UZVY01000001">
    <property type="protein sequence ID" value="VDR41943.1"/>
    <property type="molecule type" value="Genomic_DNA"/>
</dbReference>
<evidence type="ECO:0000313" key="2">
    <source>
        <dbReference type="EMBL" id="VDR41943.1"/>
    </source>
</evidence>
<sequence length="758" mass="87373">MISGNDIMKKKRLLIGFSFGLALPTFVSSSCGTQVKNLPNDPNNPNTSVPSTPLTPAKVYPKPHTLKPATPVKKDQPAPDQGKPWVSLIPSKPYNPNPPISKPNITINPLNKEKLPNWIDPNLTTAQLKDKLLYFKHNYGFVDTNKRLNAEKISLRKGKEFQIKLGNQNLNESDTEVFVKHDGNVYTLDEYNALASKLLTVSKTGLIKCNENCSFNNSEDYIDGIWIKEKSTNNYFSLSVNVLNTEDAETDEMVEKGDEAFKRIANYFTSIEDRVERILAINNFVMNALKYNMKRVGRKNQDYFGINELIATCEGYSRMVQRIASYSGFEDIELQEDWLKPKSDRHAWNKVKIDGHWYYLDTTWNDDENKKVYRGKNEMTTFLLKGQLMSKSRFGVQDTADEAKEYRHYPFEKDGLMVNEFNDLHKVMKMQIISGCRSKDNKYSIGLVYPVSLMQSIDQELGNGLRLREGAAEHGYFYRHTMRSINLLKQKFTDLDFDKNEEIKILSAKLINENKVEFTFDKKVDGFIKECFKLTFKDATGVELRYGDVDKFETSGEGKKVTLSLKNTINLSHIQNAKINFEINRLGYTFTFVNNKNEIDFSSSYKNHTPAQYIIESGRRVKFENTTNIIKYAFIDWKINKSVKWNNYVPGTSFDVGPLNEYLLVQSIDPTSGKVFSIQRFAITRFSSFLEPQLSADKKYITNVSNIMEYNIEGTHEWHPVTNGYIKVEYPGQKYKIRYKSSNEYKLYSSDIKELDTK</sequence>
<proteinExistence type="predicted"/>
<dbReference type="Proteomes" id="UP000280036">
    <property type="component" value="Unassembled WGS sequence"/>
</dbReference>
<evidence type="ECO:0000313" key="3">
    <source>
        <dbReference type="Proteomes" id="UP000280036"/>
    </source>
</evidence>
<evidence type="ECO:0000256" key="1">
    <source>
        <dbReference type="SAM" id="MobiDB-lite"/>
    </source>
</evidence>
<protein>
    <recommendedName>
        <fullName evidence="4">Transglutaminase-like domain-containing protein</fullName>
    </recommendedName>
</protein>
<gene>
    <name evidence="2" type="ORF">NCTC10126_00434</name>
</gene>
<feature type="compositionally biased region" description="Low complexity" evidence="1">
    <location>
        <begin position="39"/>
        <end position="56"/>
    </location>
</feature>
<evidence type="ECO:0008006" key="4">
    <source>
        <dbReference type="Google" id="ProtNLM"/>
    </source>
</evidence>
<dbReference type="SUPFAM" id="SSF54001">
    <property type="entry name" value="Cysteine proteinases"/>
    <property type="match status" value="1"/>
</dbReference>
<accession>A0A3P8MF85</accession>
<organism evidence="2 3">
    <name type="scientific">Mycoplasmopsis caviae</name>
    <dbReference type="NCBI Taxonomy" id="55603"/>
    <lineage>
        <taxon>Bacteria</taxon>
        <taxon>Bacillati</taxon>
        <taxon>Mycoplasmatota</taxon>
        <taxon>Mycoplasmoidales</taxon>
        <taxon>Metamycoplasmataceae</taxon>
        <taxon>Mycoplasmopsis</taxon>
    </lineage>
</organism>